<dbReference type="PROSITE" id="PS50929">
    <property type="entry name" value="ABC_TM1F"/>
    <property type="match status" value="1"/>
</dbReference>
<reference evidence="11" key="2">
    <citation type="submission" date="2021-09" db="EMBL/GenBank/DDBJ databases">
        <authorList>
            <person name="Jia N."/>
            <person name="Wang J."/>
            <person name="Shi W."/>
            <person name="Du L."/>
            <person name="Sun Y."/>
            <person name="Zhan W."/>
            <person name="Jiang J."/>
            <person name="Wang Q."/>
            <person name="Zhang B."/>
            <person name="Ji P."/>
            <person name="Sakyi L.B."/>
            <person name="Cui X."/>
            <person name="Yuan T."/>
            <person name="Jiang B."/>
            <person name="Yang W."/>
            <person name="Lam T.T.-Y."/>
            <person name="Chang Q."/>
            <person name="Ding S."/>
            <person name="Wang X."/>
            <person name="Zhu J."/>
            <person name="Ruan X."/>
            <person name="Zhao L."/>
            <person name="Wei J."/>
            <person name="Que T."/>
            <person name="Du C."/>
            <person name="Cheng J."/>
            <person name="Dai P."/>
            <person name="Han X."/>
            <person name="Huang E."/>
            <person name="Gao Y."/>
            <person name="Liu J."/>
            <person name="Shao H."/>
            <person name="Ye R."/>
            <person name="Li L."/>
            <person name="Wei W."/>
            <person name="Wang X."/>
            <person name="Wang C."/>
            <person name="Huo Q."/>
            <person name="Li W."/>
            <person name="Guo W."/>
            <person name="Chen H."/>
            <person name="Chen S."/>
            <person name="Zhou L."/>
            <person name="Zhou L."/>
            <person name="Ni X."/>
            <person name="Tian J."/>
            <person name="Zhou Y."/>
            <person name="Sheng Y."/>
            <person name="Liu T."/>
            <person name="Pan Y."/>
            <person name="Xia L."/>
            <person name="Li J."/>
            <person name="Zhao F."/>
            <person name="Cao W."/>
        </authorList>
    </citation>
    <scope>NUCLEOTIDE SEQUENCE</scope>
    <source>
        <strain evidence="11">Rmic-2018</strain>
        <tissue evidence="11">Larvae</tissue>
    </source>
</reference>
<accession>A0A9J6D3P7</accession>
<evidence type="ECO:0000256" key="4">
    <source>
        <dbReference type="ARBA" id="ARBA00022692"/>
    </source>
</evidence>
<keyword evidence="8 9" id="KW-0472">Membrane</keyword>
<dbReference type="Proteomes" id="UP000821866">
    <property type="component" value="Chromosome 9"/>
</dbReference>
<dbReference type="SUPFAM" id="SSF90123">
    <property type="entry name" value="ABC transporter transmembrane region"/>
    <property type="match status" value="1"/>
</dbReference>
<evidence type="ECO:0000259" key="10">
    <source>
        <dbReference type="PROSITE" id="PS50929"/>
    </source>
</evidence>
<evidence type="ECO:0000256" key="2">
    <source>
        <dbReference type="ARBA" id="ARBA00009726"/>
    </source>
</evidence>
<dbReference type="GO" id="GO:0140359">
    <property type="term" value="F:ABC-type transporter activity"/>
    <property type="evidence" value="ECO:0007669"/>
    <property type="project" value="InterPro"/>
</dbReference>
<dbReference type="InterPro" id="IPR036640">
    <property type="entry name" value="ABC1_TM_sf"/>
</dbReference>
<organism evidence="11 12">
    <name type="scientific">Rhipicephalus microplus</name>
    <name type="common">Cattle tick</name>
    <name type="synonym">Boophilus microplus</name>
    <dbReference type="NCBI Taxonomy" id="6941"/>
    <lineage>
        <taxon>Eukaryota</taxon>
        <taxon>Metazoa</taxon>
        <taxon>Ecdysozoa</taxon>
        <taxon>Arthropoda</taxon>
        <taxon>Chelicerata</taxon>
        <taxon>Arachnida</taxon>
        <taxon>Acari</taxon>
        <taxon>Parasitiformes</taxon>
        <taxon>Ixodida</taxon>
        <taxon>Ixodoidea</taxon>
        <taxon>Ixodidae</taxon>
        <taxon>Rhipicephalinae</taxon>
        <taxon>Rhipicephalus</taxon>
        <taxon>Boophilus</taxon>
    </lineage>
</organism>
<dbReference type="PANTHER" id="PTHR24223">
    <property type="entry name" value="ATP-BINDING CASSETTE SUB-FAMILY C"/>
    <property type="match status" value="1"/>
</dbReference>
<protein>
    <recommendedName>
        <fullName evidence="10">ABC transmembrane type-1 domain-containing protein</fullName>
    </recommendedName>
</protein>
<dbReference type="Gene3D" id="1.20.1560.10">
    <property type="entry name" value="ABC transporter type 1, transmembrane domain"/>
    <property type="match status" value="1"/>
</dbReference>
<evidence type="ECO:0000256" key="8">
    <source>
        <dbReference type="ARBA" id="ARBA00023136"/>
    </source>
</evidence>
<evidence type="ECO:0000313" key="11">
    <source>
        <dbReference type="EMBL" id="KAH8008708.1"/>
    </source>
</evidence>
<sequence length="113" mass="12500">MLLIVCSSKNTNVFGTLSGPKDGLARSGLVARSPVFSHLSTSLYGLSTIRAFNAQRTFERMFDLKQDHHTAAWYMFLCTARWFGITLDSICFAYITIVTMSLALSLDGGFTFA</sequence>
<evidence type="ECO:0000256" key="3">
    <source>
        <dbReference type="ARBA" id="ARBA00022448"/>
    </source>
</evidence>
<comment type="similarity">
    <text evidence="2">Belongs to the ABC transporter superfamily. ABCC family. Conjugate transporter (TC 3.A.1.208) subfamily.</text>
</comment>
<evidence type="ECO:0000256" key="1">
    <source>
        <dbReference type="ARBA" id="ARBA00004141"/>
    </source>
</evidence>
<keyword evidence="7 9" id="KW-1133">Transmembrane helix</keyword>
<dbReference type="InterPro" id="IPR011527">
    <property type="entry name" value="ABC1_TM_dom"/>
</dbReference>
<keyword evidence="6" id="KW-0067">ATP-binding</keyword>
<comment type="subcellular location">
    <subcellularLocation>
        <location evidence="1">Membrane</location>
        <topology evidence="1">Multi-pass membrane protein</topology>
    </subcellularLocation>
</comment>
<evidence type="ECO:0000313" key="12">
    <source>
        <dbReference type="Proteomes" id="UP000821866"/>
    </source>
</evidence>
<dbReference type="EMBL" id="JABSTU010000011">
    <property type="protein sequence ID" value="KAH8008708.1"/>
    <property type="molecule type" value="Genomic_DNA"/>
</dbReference>
<keyword evidence="5" id="KW-0547">Nucleotide-binding</keyword>
<keyword evidence="3" id="KW-0813">Transport</keyword>
<dbReference type="InterPro" id="IPR050173">
    <property type="entry name" value="ABC_transporter_C-like"/>
</dbReference>
<dbReference type="Pfam" id="PF00664">
    <property type="entry name" value="ABC_membrane"/>
    <property type="match status" value="1"/>
</dbReference>
<feature type="domain" description="ABC transmembrane type-1" evidence="10">
    <location>
        <begin position="24"/>
        <end position="113"/>
    </location>
</feature>
<proteinExistence type="inferred from homology"/>
<dbReference type="GO" id="GO:0016020">
    <property type="term" value="C:membrane"/>
    <property type="evidence" value="ECO:0007669"/>
    <property type="project" value="UniProtKB-SubCell"/>
</dbReference>
<evidence type="ECO:0000256" key="7">
    <source>
        <dbReference type="ARBA" id="ARBA00022989"/>
    </source>
</evidence>
<gene>
    <name evidence="11" type="ORF">HPB51_003355</name>
</gene>
<feature type="transmembrane region" description="Helical" evidence="9">
    <location>
        <begin position="82"/>
        <end position="104"/>
    </location>
</feature>
<evidence type="ECO:0000256" key="9">
    <source>
        <dbReference type="SAM" id="Phobius"/>
    </source>
</evidence>
<dbReference type="AlphaFoldDB" id="A0A9J6D3P7"/>
<keyword evidence="12" id="KW-1185">Reference proteome</keyword>
<comment type="caution">
    <text evidence="11">The sequence shown here is derived from an EMBL/GenBank/DDBJ whole genome shotgun (WGS) entry which is preliminary data.</text>
</comment>
<keyword evidence="4 9" id="KW-0812">Transmembrane</keyword>
<dbReference type="PANTHER" id="PTHR24223:SF456">
    <property type="entry name" value="MULTIDRUG RESISTANCE-ASSOCIATED PROTEIN LETHAL(2)03659"/>
    <property type="match status" value="1"/>
</dbReference>
<reference evidence="11" key="1">
    <citation type="journal article" date="2020" name="Cell">
        <title>Large-Scale Comparative Analyses of Tick Genomes Elucidate Their Genetic Diversity and Vector Capacities.</title>
        <authorList>
            <consortium name="Tick Genome and Microbiome Consortium (TIGMIC)"/>
            <person name="Jia N."/>
            <person name="Wang J."/>
            <person name="Shi W."/>
            <person name="Du L."/>
            <person name="Sun Y."/>
            <person name="Zhan W."/>
            <person name="Jiang J.F."/>
            <person name="Wang Q."/>
            <person name="Zhang B."/>
            <person name="Ji P."/>
            <person name="Bell-Sakyi L."/>
            <person name="Cui X.M."/>
            <person name="Yuan T.T."/>
            <person name="Jiang B.G."/>
            <person name="Yang W.F."/>
            <person name="Lam T.T."/>
            <person name="Chang Q.C."/>
            <person name="Ding S.J."/>
            <person name="Wang X.J."/>
            <person name="Zhu J.G."/>
            <person name="Ruan X.D."/>
            <person name="Zhao L."/>
            <person name="Wei J.T."/>
            <person name="Ye R.Z."/>
            <person name="Que T.C."/>
            <person name="Du C.H."/>
            <person name="Zhou Y.H."/>
            <person name="Cheng J.X."/>
            <person name="Dai P.F."/>
            <person name="Guo W.B."/>
            <person name="Han X.H."/>
            <person name="Huang E.J."/>
            <person name="Li L.F."/>
            <person name="Wei W."/>
            <person name="Gao Y.C."/>
            <person name="Liu J.Z."/>
            <person name="Shao H.Z."/>
            <person name="Wang X."/>
            <person name="Wang C.C."/>
            <person name="Yang T.C."/>
            <person name="Huo Q.B."/>
            <person name="Li W."/>
            <person name="Chen H.Y."/>
            <person name="Chen S.E."/>
            <person name="Zhou L.G."/>
            <person name="Ni X.B."/>
            <person name="Tian J.H."/>
            <person name="Sheng Y."/>
            <person name="Liu T."/>
            <person name="Pan Y.S."/>
            <person name="Xia L.Y."/>
            <person name="Li J."/>
            <person name="Zhao F."/>
            <person name="Cao W.C."/>
        </authorList>
    </citation>
    <scope>NUCLEOTIDE SEQUENCE</scope>
    <source>
        <strain evidence="11">Rmic-2018</strain>
    </source>
</reference>
<evidence type="ECO:0000256" key="6">
    <source>
        <dbReference type="ARBA" id="ARBA00022840"/>
    </source>
</evidence>
<dbReference type="GO" id="GO:0005524">
    <property type="term" value="F:ATP binding"/>
    <property type="evidence" value="ECO:0007669"/>
    <property type="project" value="UniProtKB-KW"/>
</dbReference>
<evidence type="ECO:0000256" key="5">
    <source>
        <dbReference type="ARBA" id="ARBA00022741"/>
    </source>
</evidence>
<name>A0A9J6D3P7_RHIMP</name>